<feature type="transmembrane region" description="Helical" evidence="2">
    <location>
        <begin position="173"/>
        <end position="193"/>
    </location>
</feature>
<gene>
    <name evidence="4" type="ordered locus">Tbis_1787</name>
</gene>
<feature type="transmembrane region" description="Helical" evidence="2">
    <location>
        <begin position="205"/>
        <end position="224"/>
    </location>
</feature>
<proteinExistence type="inferred from homology"/>
<comment type="similarity">
    <text evidence="1">Belongs to the EamA transporter family.</text>
</comment>
<organism evidence="4 5">
    <name type="scientific">Thermobispora bispora (strain ATCC 19993 / DSM 43833 / CBS 139.67 / JCM 10125 / KCTC 9307 / NBRC 14880 / R51)</name>
    <dbReference type="NCBI Taxonomy" id="469371"/>
    <lineage>
        <taxon>Bacteria</taxon>
        <taxon>Bacillati</taxon>
        <taxon>Actinomycetota</taxon>
        <taxon>Actinomycetes</taxon>
        <taxon>Streptosporangiales</taxon>
        <taxon>Streptosporangiaceae</taxon>
        <taxon>Thermobispora</taxon>
    </lineage>
</organism>
<dbReference type="HOGENOM" id="CLU_082109_0_0_11"/>
<protein>
    <recommendedName>
        <fullName evidence="3">EamA domain-containing protein</fullName>
    </recommendedName>
</protein>
<dbReference type="RefSeq" id="WP_013132032.1">
    <property type="nucleotide sequence ID" value="NC_014165.1"/>
</dbReference>
<dbReference type="PANTHER" id="PTHR22911">
    <property type="entry name" value="ACYL-MALONYL CONDENSING ENZYME-RELATED"/>
    <property type="match status" value="1"/>
</dbReference>
<keyword evidence="2" id="KW-1133">Transmembrane helix</keyword>
<feature type="domain" description="EamA" evidence="3">
    <location>
        <begin position="2"/>
        <end position="133"/>
    </location>
</feature>
<dbReference type="PANTHER" id="PTHR22911:SF137">
    <property type="entry name" value="SOLUTE CARRIER FAMILY 35 MEMBER G2-RELATED"/>
    <property type="match status" value="1"/>
</dbReference>
<keyword evidence="2" id="KW-0812">Transmembrane</keyword>
<feature type="transmembrane region" description="Helical" evidence="2">
    <location>
        <begin position="144"/>
        <end position="167"/>
    </location>
</feature>
<dbReference type="EMBL" id="CP001874">
    <property type="protein sequence ID" value="ADG88499.1"/>
    <property type="molecule type" value="Genomic_DNA"/>
</dbReference>
<dbReference type="KEGG" id="tbi:Tbis_1787"/>
<dbReference type="InterPro" id="IPR037185">
    <property type="entry name" value="EmrE-like"/>
</dbReference>
<dbReference type="AlphaFoldDB" id="D6YBD9"/>
<feature type="transmembrane region" description="Helical" evidence="2">
    <location>
        <begin position="260"/>
        <end position="277"/>
    </location>
</feature>
<keyword evidence="5" id="KW-1185">Reference proteome</keyword>
<keyword evidence="2" id="KW-0472">Membrane</keyword>
<accession>D6YBD9</accession>
<dbReference type="Pfam" id="PF00892">
    <property type="entry name" value="EamA"/>
    <property type="match status" value="2"/>
</dbReference>
<evidence type="ECO:0000313" key="5">
    <source>
        <dbReference type="Proteomes" id="UP000006640"/>
    </source>
</evidence>
<feature type="domain" description="EamA" evidence="3">
    <location>
        <begin position="149"/>
        <end position="276"/>
    </location>
</feature>
<evidence type="ECO:0000256" key="2">
    <source>
        <dbReference type="SAM" id="Phobius"/>
    </source>
</evidence>
<dbReference type="GO" id="GO:0016020">
    <property type="term" value="C:membrane"/>
    <property type="evidence" value="ECO:0007669"/>
    <property type="project" value="InterPro"/>
</dbReference>
<feature type="transmembrane region" description="Helical" evidence="2">
    <location>
        <begin position="89"/>
        <end position="109"/>
    </location>
</feature>
<dbReference type="Gene3D" id="1.10.3730.20">
    <property type="match status" value="1"/>
</dbReference>
<sequence length="278" mass="27759">MTAIVLATTCAMVYGAADFFGGLATKRSRVHAVVVVSQLAGLAFVLALMPLLPGEPEPAALLWGMLAGLAGGGGLLLFYRALATGTMSVVAPITATVSAGLPVLFGLAMGERPGGLALAGIGMAIIAVLLVSTAPSQGPADRRFGALAASVISGAGFGAFFILIGNAPEGTGLWPLLGARIASIATVAALALLSGRDLRPGRGALRAILVAGVLDMAANVLYLFAVQRGMLSLVAVIVSLYPASTLLLARHVLGERLNPVQIAGVGFALGAVTLIAAA</sequence>
<evidence type="ECO:0000259" key="3">
    <source>
        <dbReference type="Pfam" id="PF00892"/>
    </source>
</evidence>
<evidence type="ECO:0000256" key="1">
    <source>
        <dbReference type="ARBA" id="ARBA00007362"/>
    </source>
</evidence>
<feature type="transmembrane region" description="Helical" evidence="2">
    <location>
        <begin position="115"/>
        <end position="132"/>
    </location>
</feature>
<reference evidence="4 5" key="1">
    <citation type="submission" date="2010-01" db="EMBL/GenBank/DDBJ databases">
        <title>The complete genome of Thermobispora bispora DSM 43833.</title>
        <authorList>
            <consortium name="US DOE Joint Genome Institute (JGI-PGF)"/>
            <person name="Lucas S."/>
            <person name="Copeland A."/>
            <person name="Lapidus A."/>
            <person name="Glavina del Rio T."/>
            <person name="Dalin E."/>
            <person name="Tice H."/>
            <person name="Bruce D."/>
            <person name="Goodwin L."/>
            <person name="Pitluck S."/>
            <person name="Kyrpides N."/>
            <person name="Mavromatis K."/>
            <person name="Ivanova N."/>
            <person name="Mikhailova N."/>
            <person name="Chertkov O."/>
            <person name="Brettin T."/>
            <person name="Detter J.C."/>
            <person name="Han C."/>
            <person name="Larimer F."/>
            <person name="Land M."/>
            <person name="Hauser L."/>
            <person name="Markowitz V."/>
            <person name="Cheng J.-F."/>
            <person name="Hugenholtz P."/>
            <person name="Woyke T."/>
            <person name="Wu D."/>
            <person name="Jando M."/>
            <person name="Schneider S."/>
            <person name="Klenk H.-P."/>
            <person name="Eisen J.A."/>
        </authorList>
    </citation>
    <scope>NUCLEOTIDE SEQUENCE [LARGE SCALE GENOMIC DNA]</scope>
    <source>
        <strain evidence="5">ATCC 19993 / DSM 43833 / CBS 139.67 / JCM 10125 / KCTC 9307 / NBRC 14880 / R51</strain>
    </source>
</reference>
<dbReference type="Proteomes" id="UP000006640">
    <property type="component" value="Chromosome"/>
</dbReference>
<evidence type="ECO:0000313" key="4">
    <source>
        <dbReference type="EMBL" id="ADG88499.1"/>
    </source>
</evidence>
<dbReference type="OrthoDB" id="68076at2"/>
<feature type="transmembrane region" description="Helical" evidence="2">
    <location>
        <begin position="59"/>
        <end position="82"/>
    </location>
</feature>
<dbReference type="InterPro" id="IPR000620">
    <property type="entry name" value="EamA_dom"/>
</dbReference>
<dbReference type="eggNOG" id="COG0697">
    <property type="taxonomic scope" value="Bacteria"/>
</dbReference>
<dbReference type="SUPFAM" id="SSF103481">
    <property type="entry name" value="Multidrug resistance efflux transporter EmrE"/>
    <property type="match status" value="2"/>
</dbReference>
<feature type="transmembrane region" description="Helical" evidence="2">
    <location>
        <begin position="6"/>
        <end position="25"/>
    </location>
</feature>
<feature type="transmembrane region" description="Helical" evidence="2">
    <location>
        <begin position="230"/>
        <end position="248"/>
    </location>
</feature>
<name>D6YBD9_THEBD</name>
<feature type="transmembrane region" description="Helical" evidence="2">
    <location>
        <begin position="32"/>
        <end position="53"/>
    </location>
</feature>
<dbReference type="STRING" id="469371.Tbis_1787"/>